<dbReference type="PANTHER" id="PTHR11999:SF70">
    <property type="entry name" value="MIP05841P"/>
    <property type="match status" value="1"/>
</dbReference>
<keyword evidence="4 6" id="KW-0663">Pyridoxal phosphate</keyword>
<dbReference type="AlphaFoldDB" id="A0A1B2EDQ8"/>
<evidence type="ECO:0000256" key="6">
    <source>
        <dbReference type="PIRSR" id="PIRSR602129-50"/>
    </source>
</evidence>
<dbReference type="GO" id="GO:0030170">
    <property type="term" value="F:pyridoxal phosphate binding"/>
    <property type="evidence" value="ECO:0007669"/>
    <property type="project" value="InterPro"/>
</dbReference>
<accession>A0A1B2EDQ8</accession>
<organism evidence="8">
    <name type="scientific">Microvirga ossetica</name>
    <dbReference type="NCBI Taxonomy" id="1882682"/>
    <lineage>
        <taxon>Bacteria</taxon>
        <taxon>Pseudomonadati</taxon>
        <taxon>Pseudomonadota</taxon>
        <taxon>Alphaproteobacteria</taxon>
        <taxon>Hyphomicrobiales</taxon>
        <taxon>Methylobacteriaceae</taxon>
        <taxon>Microvirga</taxon>
    </lineage>
</organism>
<keyword evidence="3" id="KW-0210">Decarboxylase</keyword>
<dbReference type="InterPro" id="IPR010977">
    <property type="entry name" value="Aromatic_deC"/>
</dbReference>
<dbReference type="SUPFAM" id="SSF53383">
    <property type="entry name" value="PLP-dependent transferases"/>
    <property type="match status" value="1"/>
</dbReference>
<dbReference type="PANTHER" id="PTHR11999">
    <property type="entry name" value="GROUP II PYRIDOXAL-5-PHOSPHATE DECARBOXYLASE"/>
    <property type="match status" value="1"/>
</dbReference>
<dbReference type="Gene3D" id="3.90.1150.10">
    <property type="entry name" value="Aspartate Aminotransferase, domain 1"/>
    <property type="match status" value="1"/>
</dbReference>
<dbReference type="Gene3D" id="3.40.640.10">
    <property type="entry name" value="Type I PLP-dependent aspartate aminotransferase-like (Major domain)"/>
    <property type="match status" value="1"/>
</dbReference>
<comment type="cofactor">
    <cofactor evidence="1 6 7">
        <name>pyridoxal 5'-phosphate</name>
        <dbReference type="ChEBI" id="CHEBI:597326"/>
    </cofactor>
</comment>
<dbReference type="InterPro" id="IPR002129">
    <property type="entry name" value="PyrdxlP-dep_de-COase"/>
</dbReference>
<gene>
    <name evidence="8" type="ORF">BB934_07585</name>
</gene>
<evidence type="ECO:0000313" key="8">
    <source>
        <dbReference type="EMBL" id="ANY78111.1"/>
    </source>
</evidence>
<dbReference type="RefSeq" id="WP_099509101.1">
    <property type="nucleotide sequence ID" value="NZ_CP016616.1"/>
</dbReference>
<dbReference type="GO" id="GO:0019752">
    <property type="term" value="P:carboxylic acid metabolic process"/>
    <property type="evidence" value="ECO:0007669"/>
    <property type="project" value="InterPro"/>
</dbReference>
<evidence type="ECO:0000256" key="2">
    <source>
        <dbReference type="ARBA" id="ARBA00009533"/>
    </source>
</evidence>
<keyword evidence="5 7" id="KW-0456">Lyase</keyword>
<reference evidence="8" key="1">
    <citation type="submission" date="2016-07" db="EMBL/GenBank/DDBJ databases">
        <title>Microvirga ossetica sp. nov. a new species of rhizobia isolated from root nodules of the legume species Vicia alpestris Steven originated from North Ossetia region in the Caucasus.</title>
        <authorList>
            <person name="Safronova V.I."/>
            <person name="Kuznetsova I.G."/>
            <person name="Sazanova A.L."/>
            <person name="Belimov A."/>
            <person name="Andronov E."/>
            <person name="Osledkin Y.S."/>
            <person name="Onishchuk O.P."/>
            <person name="Kurchak O.N."/>
            <person name="Shaposhnikov A.I."/>
            <person name="Willems A."/>
            <person name="Tikhonovich I.A."/>
        </authorList>
    </citation>
    <scope>NUCLEOTIDE SEQUENCE [LARGE SCALE GENOMIC DNA]</scope>
    <source>
        <strain evidence="8">V5/3M</strain>
    </source>
</reference>
<dbReference type="OrthoDB" id="9803665at2"/>
<dbReference type="EMBL" id="CP016616">
    <property type="protein sequence ID" value="ANY78111.1"/>
    <property type="molecule type" value="Genomic_DNA"/>
</dbReference>
<evidence type="ECO:0000256" key="7">
    <source>
        <dbReference type="RuleBase" id="RU000382"/>
    </source>
</evidence>
<dbReference type="Pfam" id="PF00282">
    <property type="entry name" value="Pyridoxal_deC"/>
    <property type="match status" value="1"/>
</dbReference>
<protein>
    <submittedName>
        <fullName evidence="8">Pyridoxal-dependent decarboxylase</fullName>
    </submittedName>
</protein>
<dbReference type="InterPro" id="IPR015424">
    <property type="entry name" value="PyrdxlP-dep_Trfase"/>
</dbReference>
<dbReference type="InterPro" id="IPR015422">
    <property type="entry name" value="PyrdxlP-dep_Trfase_small"/>
</dbReference>
<dbReference type="KEGG" id="moc:BB934_07585"/>
<feature type="modified residue" description="N6-(pyridoxal phosphate)lysine" evidence="6">
    <location>
        <position position="295"/>
    </location>
</feature>
<sequence length="479" mass="51282">MSSASLEAASLFEKVATYATTFRTSVGDHPQHPEATYQEALQAFEDPTPESGTPADLVLSDLVTRASPGLNAMTGPRFYGWVIGASHPVGVAADWLTSVWGQNAGNHVAAPAASAAETIAARWLLDLLGLPRQASVGFVTGATVANFVCLAAARGEVLRRVGWDVEAHGLFGAPPISVLLGEEAHATVSSALQFLGLGHDRAIRVKADEAGRMIPSALAEAIRTCIGPVIVIMQAGQVNTGALDPFPDLIPLARAHGAWIHVDGAFGLWARACPEKAGLAGSVEDADSWATDGHKWLQTPYDCGYAIVRDAEAHRRAMTISASYLPPISEGERDPSHFVPELSRRARGFATWAMIKHLGREGIAAMVERHCRLAQRIADGLASEPGLSVVNEVVLNQIIVRFGTDASPEIGDDLTLRTVRRIQADGTCFMGGAQWRGQWVMRISVISAPTTEEDSDQTIEAVLRAWRAVQEEREVQKTV</sequence>
<dbReference type="InterPro" id="IPR015421">
    <property type="entry name" value="PyrdxlP-dep_Trfase_major"/>
</dbReference>
<name>A0A1B2EDQ8_9HYPH</name>
<evidence type="ECO:0000256" key="4">
    <source>
        <dbReference type="ARBA" id="ARBA00022898"/>
    </source>
</evidence>
<dbReference type="GO" id="GO:0016831">
    <property type="term" value="F:carboxy-lyase activity"/>
    <property type="evidence" value="ECO:0007669"/>
    <property type="project" value="UniProtKB-KW"/>
</dbReference>
<evidence type="ECO:0000256" key="5">
    <source>
        <dbReference type="ARBA" id="ARBA00023239"/>
    </source>
</evidence>
<evidence type="ECO:0000256" key="3">
    <source>
        <dbReference type="ARBA" id="ARBA00022793"/>
    </source>
</evidence>
<evidence type="ECO:0000256" key="1">
    <source>
        <dbReference type="ARBA" id="ARBA00001933"/>
    </source>
</evidence>
<comment type="similarity">
    <text evidence="2 7">Belongs to the group II decarboxylase family.</text>
</comment>
<proteinExistence type="inferred from homology"/>